<proteinExistence type="predicted"/>
<reference evidence="2" key="1">
    <citation type="journal article" date="2019" name="Int. J. Syst. Evol. Microbiol.">
        <title>The Global Catalogue of Microorganisms (GCM) 10K type strain sequencing project: providing services to taxonomists for standard genome sequencing and annotation.</title>
        <authorList>
            <consortium name="The Broad Institute Genomics Platform"/>
            <consortium name="The Broad Institute Genome Sequencing Center for Infectious Disease"/>
            <person name="Wu L."/>
            <person name="Ma J."/>
        </authorList>
    </citation>
    <scope>NUCLEOTIDE SEQUENCE [LARGE SCALE GENOMIC DNA]</scope>
    <source>
        <strain evidence="2">CGMCC 1.19029</strain>
    </source>
</reference>
<keyword evidence="2" id="KW-1185">Reference proteome</keyword>
<accession>A0ABV8S3N8</accession>
<sequence>MDFRTATYWHQGLFLQPQHFQRQELHQQFLKKPLFDLITPHFWGVGELECAPESLSAHTVEVRRARLIFAQNTYVEFPGNAVIPPRSFDKIWTNTDQPLDVYLGLKKFSIVTPNATVVDTFSDAAAVQTRYVSEANGQPTPDFYGEGPTAHIPVVMNAVRIFFGPELEALDEYDLIPIGSLIRDNETVKLSADSVPPCYAMSGSQALQDLVRDIRDDMSGRMRQLAEYKAPRDMLHQDLDADFFILMQSLQALNRMVPTLIHLTETDQIHPWEVYGILRQCVGEISTFSDQYDAVGRRRDAPGDAEGLPPYDHQRLYACFHAARRLINRLLSEISVGPEFRVTLEPQDNYLVGAIPREYFGSRNRFYLVIQTSEIGEDGGQDFLRVARLATPEALPKMIDHALPGIDMIEVSTPPQGMPKRANARYFRIEQMSDEWELIEQAAEIGLFWPESPADLRAQVVILRG</sequence>
<evidence type="ECO:0000313" key="2">
    <source>
        <dbReference type="Proteomes" id="UP001595756"/>
    </source>
</evidence>
<gene>
    <name evidence="1" type="primary">tssK</name>
    <name evidence="1" type="ORF">ACFO0J_16725</name>
</gene>
<dbReference type="Proteomes" id="UP001595756">
    <property type="component" value="Unassembled WGS sequence"/>
</dbReference>
<dbReference type="EMBL" id="JBHSDY010000011">
    <property type="protein sequence ID" value="MFC4299689.1"/>
    <property type="molecule type" value="Genomic_DNA"/>
</dbReference>
<dbReference type="PANTHER" id="PTHR35566:SF1">
    <property type="entry name" value="TYPE VI SECRETION SYSTEM BASEPLATE COMPONENT TSSK1"/>
    <property type="match status" value="1"/>
</dbReference>
<evidence type="ECO:0000313" key="1">
    <source>
        <dbReference type="EMBL" id="MFC4299689.1"/>
    </source>
</evidence>
<dbReference type="PANTHER" id="PTHR35566">
    <property type="entry name" value="BLR3599 PROTEIN"/>
    <property type="match status" value="1"/>
</dbReference>
<name>A0ABV8S3N8_9BURK</name>
<dbReference type="InterPro" id="IPR010263">
    <property type="entry name" value="T6SS_TssK"/>
</dbReference>
<protein>
    <submittedName>
        <fullName evidence="1">Type VI secretion system baseplate subunit TssK</fullName>
    </submittedName>
</protein>
<comment type="caution">
    <text evidence="1">The sequence shown here is derived from an EMBL/GenBank/DDBJ whole genome shotgun (WGS) entry which is preliminary data.</text>
</comment>
<organism evidence="1 2">
    <name type="scientific">Castellaniella hirudinis</name>
    <dbReference type="NCBI Taxonomy" id="1144617"/>
    <lineage>
        <taxon>Bacteria</taxon>
        <taxon>Pseudomonadati</taxon>
        <taxon>Pseudomonadota</taxon>
        <taxon>Betaproteobacteria</taxon>
        <taxon>Burkholderiales</taxon>
        <taxon>Alcaligenaceae</taxon>
        <taxon>Castellaniella</taxon>
    </lineage>
</organism>
<dbReference type="NCBIfam" id="TIGR03353">
    <property type="entry name" value="VI_chp_4"/>
    <property type="match status" value="1"/>
</dbReference>
<dbReference type="Pfam" id="PF05936">
    <property type="entry name" value="T6SS_VasE"/>
    <property type="match status" value="1"/>
</dbReference>
<dbReference type="RefSeq" id="WP_376814226.1">
    <property type="nucleotide sequence ID" value="NZ_JBHSDY010000011.1"/>
</dbReference>